<feature type="transmembrane region" description="Helical" evidence="6">
    <location>
        <begin position="88"/>
        <end position="115"/>
    </location>
</feature>
<evidence type="ECO:0000313" key="7">
    <source>
        <dbReference type="EMBL" id="OOF65869.1"/>
    </source>
</evidence>
<keyword evidence="5 6" id="KW-0472">Membrane</keyword>
<comment type="subcellular location">
    <subcellularLocation>
        <location evidence="1">Cell membrane</location>
        <topology evidence="1">Multi-pass membrane protein</topology>
    </subcellularLocation>
</comment>
<dbReference type="PANTHER" id="PTHR30250">
    <property type="entry name" value="PST FAMILY PREDICTED COLANIC ACID TRANSPORTER"/>
    <property type="match status" value="1"/>
</dbReference>
<feature type="transmembrane region" description="Helical" evidence="6">
    <location>
        <begin position="16"/>
        <end position="34"/>
    </location>
</feature>
<accession>A0ABX3KVZ1</accession>
<feature type="transmembrane region" description="Helical" evidence="6">
    <location>
        <begin position="46"/>
        <end position="67"/>
    </location>
</feature>
<keyword evidence="2" id="KW-1003">Cell membrane</keyword>
<evidence type="ECO:0000256" key="4">
    <source>
        <dbReference type="ARBA" id="ARBA00022989"/>
    </source>
</evidence>
<feature type="non-terminal residue" evidence="7">
    <location>
        <position position="403"/>
    </location>
</feature>
<protein>
    <recommendedName>
        <fullName evidence="9">Polysaccharide biosynthesis protein</fullName>
    </recommendedName>
</protein>
<keyword evidence="3 6" id="KW-0812">Transmembrane</keyword>
<proteinExistence type="predicted"/>
<name>A0ABX3KVZ1_9PAST</name>
<evidence type="ECO:0000256" key="2">
    <source>
        <dbReference type="ARBA" id="ARBA00022475"/>
    </source>
</evidence>
<evidence type="ECO:0008006" key="9">
    <source>
        <dbReference type="Google" id="ProtNLM"/>
    </source>
</evidence>
<keyword evidence="8" id="KW-1185">Reference proteome</keyword>
<feature type="transmembrane region" description="Helical" evidence="6">
    <location>
        <begin position="121"/>
        <end position="141"/>
    </location>
</feature>
<keyword evidence="4 6" id="KW-1133">Transmembrane helix</keyword>
<reference evidence="7 8" key="1">
    <citation type="submission" date="2016-10" db="EMBL/GenBank/DDBJ databases">
        <title>Rodentibacter gen. nov. and new species.</title>
        <authorList>
            <person name="Christensen H."/>
        </authorList>
    </citation>
    <scope>NUCLEOTIDE SEQUENCE [LARGE SCALE GENOMIC DNA]</scope>
    <source>
        <strain evidence="7 8">1998236014</strain>
    </source>
</reference>
<dbReference type="InterPro" id="IPR002797">
    <property type="entry name" value="Polysacc_synth"/>
</dbReference>
<comment type="caution">
    <text evidence="7">The sequence shown here is derived from an EMBL/GenBank/DDBJ whole genome shotgun (WGS) entry which is preliminary data.</text>
</comment>
<feature type="transmembrane region" description="Helical" evidence="6">
    <location>
        <begin position="326"/>
        <end position="350"/>
    </location>
</feature>
<sequence length="403" mass="47245">MMLSYFYQYRIQINNFLYLSIVQLGNMILPLIALPLLLNRLGIEKYGLVVFSQSIAAYFAVFIRFGFNTYATQQVSYFRNDNNKLNEIFTNVIFLELMFFLISVSFIFCYFYFVNISEYEIYFYSLLAIFWEVLLPIWYFQGIERMKYITLINLSAKVVSLICIFSFVKNDSDYLLVPICYLVGSLVVFFISIFILIRNKVLSFKLPTLKTLMSYMKNSIVFVFSDIMAILKDKTNIMLLGNFVGMHAVAYYDLAEKIVWAFRSIFVNINTAFFPYFSRNRQSKQVKHILIGISFLSLLSYIFILEFSDFIILLLSNPNMLVIKDFLWIMAMYVILASVSSSIGYFVLIANGRSKSFFKNMIISLLSYLVICIWIYSFSEISIITLVLAYNFSIFIELCHRIY</sequence>
<evidence type="ECO:0000256" key="6">
    <source>
        <dbReference type="SAM" id="Phobius"/>
    </source>
</evidence>
<dbReference type="InterPro" id="IPR050833">
    <property type="entry name" value="Poly_Biosynth_Transport"/>
</dbReference>
<dbReference type="Proteomes" id="UP000188820">
    <property type="component" value="Unassembled WGS sequence"/>
</dbReference>
<gene>
    <name evidence="7" type="ORF">BKG89_10600</name>
</gene>
<feature type="transmembrane region" description="Helical" evidence="6">
    <location>
        <begin position="289"/>
        <end position="314"/>
    </location>
</feature>
<feature type="transmembrane region" description="Helical" evidence="6">
    <location>
        <begin position="382"/>
        <end position="399"/>
    </location>
</feature>
<feature type="transmembrane region" description="Helical" evidence="6">
    <location>
        <begin position="357"/>
        <end position="376"/>
    </location>
</feature>
<dbReference type="RefSeq" id="WP_077464658.1">
    <property type="nucleotide sequence ID" value="NZ_MLAA01000069.1"/>
</dbReference>
<feature type="transmembrane region" description="Helical" evidence="6">
    <location>
        <begin position="235"/>
        <end position="252"/>
    </location>
</feature>
<feature type="transmembrane region" description="Helical" evidence="6">
    <location>
        <begin position="174"/>
        <end position="197"/>
    </location>
</feature>
<dbReference type="EMBL" id="MLAA01000069">
    <property type="protein sequence ID" value="OOF65869.1"/>
    <property type="molecule type" value="Genomic_DNA"/>
</dbReference>
<dbReference type="Pfam" id="PF01943">
    <property type="entry name" value="Polysacc_synt"/>
    <property type="match status" value="1"/>
</dbReference>
<dbReference type="PANTHER" id="PTHR30250:SF11">
    <property type="entry name" value="O-ANTIGEN TRANSPORTER-RELATED"/>
    <property type="match status" value="1"/>
</dbReference>
<evidence type="ECO:0000256" key="5">
    <source>
        <dbReference type="ARBA" id="ARBA00023136"/>
    </source>
</evidence>
<evidence type="ECO:0000256" key="3">
    <source>
        <dbReference type="ARBA" id="ARBA00022692"/>
    </source>
</evidence>
<evidence type="ECO:0000256" key="1">
    <source>
        <dbReference type="ARBA" id="ARBA00004651"/>
    </source>
</evidence>
<feature type="transmembrane region" description="Helical" evidence="6">
    <location>
        <begin position="258"/>
        <end position="277"/>
    </location>
</feature>
<feature type="transmembrane region" description="Helical" evidence="6">
    <location>
        <begin position="148"/>
        <end position="168"/>
    </location>
</feature>
<organism evidence="7 8">
    <name type="scientific">Rodentibacter caecimuris</name>
    <dbReference type="NCBI Taxonomy" id="1796644"/>
    <lineage>
        <taxon>Bacteria</taxon>
        <taxon>Pseudomonadati</taxon>
        <taxon>Pseudomonadota</taxon>
        <taxon>Gammaproteobacteria</taxon>
        <taxon>Pasteurellales</taxon>
        <taxon>Pasteurellaceae</taxon>
        <taxon>Rodentibacter</taxon>
    </lineage>
</organism>
<evidence type="ECO:0000313" key="8">
    <source>
        <dbReference type="Proteomes" id="UP000188820"/>
    </source>
</evidence>